<feature type="signal peptide" evidence="8">
    <location>
        <begin position="1"/>
        <end position="21"/>
    </location>
</feature>
<dbReference type="PANTHER" id="PTHR34933">
    <property type="entry name" value="FLAGELLAR L-RING PROTEIN"/>
    <property type="match status" value="1"/>
</dbReference>
<dbReference type="Proteomes" id="UP001446205">
    <property type="component" value="Unassembled WGS sequence"/>
</dbReference>
<evidence type="ECO:0000256" key="7">
    <source>
        <dbReference type="HAMAP-Rule" id="MF_00415"/>
    </source>
</evidence>
<evidence type="ECO:0000256" key="2">
    <source>
        <dbReference type="ARBA" id="ARBA00006929"/>
    </source>
</evidence>
<keyword evidence="9" id="KW-0969">Cilium</keyword>
<comment type="caution">
    <text evidence="9">The sequence shown here is derived from an EMBL/GenBank/DDBJ whole genome shotgun (WGS) entry which is preliminary data.</text>
</comment>
<protein>
    <recommendedName>
        <fullName evidence="7">Flagellar L-ring protein</fullName>
    </recommendedName>
    <alternativeName>
        <fullName evidence="7">Basal body L-ring protein</fullName>
    </alternativeName>
</protein>
<feature type="chain" id="PRO_5046002547" description="Flagellar L-ring protein" evidence="8">
    <location>
        <begin position="22"/>
        <end position="232"/>
    </location>
</feature>
<keyword evidence="3 7" id="KW-0732">Signal</keyword>
<sequence>MVHDAARWFLVALLLSFAVLAGCATAPKGPTEPLAFPALPANPEPAPANGAIYQAQTSMALFEDRRARRVGDVLTINIVEKASASKQASTSLNRSSSTDNKISALFGLPLGFGNIAGGQFNPNLGASSDNKFEGKGASAQNNSFIGTITATVVQVQANGNLVISGEKHVQINQGTEYIRLAGVVRPESIGPDNTVQSTQVANARIEYRGSGTIDESQRMGWLQRFFMSVWPL</sequence>
<evidence type="ECO:0000256" key="6">
    <source>
        <dbReference type="ARBA" id="ARBA00023237"/>
    </source>
</evidence>
<keyword evidence="9" id="KW-0282">Flagellum</keyword>
<dbReference type="HAMAP" id="MF_00415">
    <property type="entry name" value="FlgH"/>
    <property type="match status" value="1"/>
</dbReference>
<dbReference type="InterPro" id="IPR000527">
    <property type="entry name" value="Flag_Lring"/>
</dbReference>
<evidence type="ECO:0000256" key="8">
    <source>
        <dbReference type="SAM" id="SignalP"/>
    </source>
</evidence>
<evidence type="ECO:0000256" key="1">
    <source>
        <dbReference type="ARBA" id="ARBA00002591"/>
    </source>
</evidence>
<evidence type="ECO:0000256" key="3">
    <source>
        <dbReference type="ARBA" id="ARBA00022729"/>
    </source>
</evidence>
<evidence type="ECO:0000256" key="5">
    <source>
        <dbReference type="ARBA" id="ARBA00023143"/>
    </source>
</evidence>
<proteinExistence type="inferred from homology"/>
<evidence type="ECO:0000313" key="10">
    <source>
        <dbReference type="Proteomes" id="UP001446205"/>
    </source>
</evidence>
<keyword evidence="6 7" id="KW-0998">Cell outer membrane</keyword>
<dbReference type="PANTHER" id="PTHR34933:SF1">
    <property type="entry name" value="FLAGELLAR L-RING PROTEIN"/>
    <property type="match status" value="1"/>
</dbReference>
<keyword evidence="9" id="KW-0966">Cell projection</keyword>
<organism evidence="9 10">
    <name type="scientific">Thermithiobacillus plumbiphilus</name>
    <dbReference type="NCBI Taxonomy" id="1729899"/>
    <lineage>
        <taxon>Bacteria</taxon>
        <taxon>Pseudomonadati</taxon>
        <taxon>Pseudomonadota</taxon>
        <taxon>Acidithiobacillia</taxon>
        <taxon>Acidithiobacillales</taxon>
        <taxon>Thermithiobacillaceae</taxon>
        <taxon>Thermithiobacillus</taxon>
    </lineage>
</organism>
<keyword evidence="4 7" id="KW-0472">Membrane</keyword>
<dbReference type="EMBL" id="JBBPCO010000013">
    <property type="protein sequence ID" value="MEK8090583.1"/>
    <property type="molecule type" value="Genomic_DNA"/>
</dbReference>
<dbReference type="Pfam" id="PF02107">
    <property type="entry name" value="FlgH"/>
    <property type="match status" value="1"/>
</dbReference>
<comment type="function">
    <text evidence="1 7">Assembles around the rod to form the L-ring and probably protects the motor/basal body from shearing forces during rotation.</text>
</comment>
<comment type="similarity">
    <text evidence="2 7">Belongs to the FlgH family.</text>
</comment>
<gene>
    <name evidence="7" type="primary">flgH</name>
    <name evidence="9" type="ORF">WOB96_12540</name>
</gene>
<keyword evidence="10" id="KW-1185">Reference proteome</keyword>
<keyword evidence="7" id="KW-0449">Lipoprotein</keyword>
<reference evidence="9 10" key="1">
    <citation type="submission" date="2024-04" db="EMBL/GenBank/DDBJ databases">
        <authorList>
            <person name="Abashina T."/>
            <person name="Shaikin A."/>
        </authorList>
    </citation>
    <scope>NUCLEOTIDE SEQUENCE [LARGE SCALE GENOMIC DNA]</scope>
    <source>
        <strain evidence="9 10">AAFK</strain>
    </source>
</reference>
<accession>A0ABU9DDN8</accession>
<comment type="subcellular location">
    <subcellularLocation>
        <location evidence="7">Cell outer membrane</location>
        <topology evidence="7">Lipid-anchor</topology>
    </subcellularLocation>
    <subcellularLocation>
        <location evidence="7">Bacterial flagellum basal body</location>
    </subcellularLocation>
</comment>
<evidence type="ECO:0000256" key="4">
    <source>
        <dbReference type="ARBA" id="ARBA00023136"/>
    </source>
</evidence>
<dbReference type="PROSITE" id="PS51257">
    <property type="entry name" value="PROKAR_LIPOPROTEIN"/>
    <property type="match status" value="1"/>
</dbReference>
<name>A0ABU9DDN8_9PROT</name>
<comment type="subunit">
    <text evidence="7">The basal body constitutes a major portion of the flagellar organelle and consists of four rings (L,P,S, and M) mounted on a central rod.</text>
</comment>
<dbReference type="PRINTS" id="PR01008">
    <property type="entry name" value="FLGLRINGFLGH"/>
</dbReference>
<evidence type="ECO:0000313" key="9">
    <source>
        <dbReference type="EMBL" id="MEK8090583.1"/>
    </source>
</evidence>
<keyword evidence="5 7" id="KW-0975">Bacterial flagellum</keyword>
<dbReference type="RefSeq" id="WP_341371638.1">
    <property type="nucleotide sequence ID" value="NZ_JBBPCO010000013.1"/>
</dbReference>